<proteinExistence type="predicted"/>
<accession>A0AAV5SDI8</accession>
<gene>
    <name evidence="2" type="ORF">PENTCL1PPCAC_3089</name>
</gene>
<keyword evidence="3" id="KW-1185">Reference proteome</keyword>
<feature type="non-terminal residue" evidence="2">
    <location>
        <position position="1"/>
    </location>
</feature>
<feature type="non-terminal residue" evidence="2">
    <location>
        <position position="97"/>
    </location>
</feature>
<reference evidence="2" key="1">
    <citation type="submission" date="2023-10" db="EMBL/GenBank/DDBJ databases">
        <title>Genome assembly of Pristionchus species.</title>
        <authorList>
            <person name="Yoshida K."/>
            <person name="Sommer R.J."/>
        </authorList>
    </citation>
    <scope>NUCLEOTIDE SEQUENCE</scope>
    <source>
        <strain evidence="2">RS0144</strain>
    </source>
</reference>
<feature type="compositionally biased region" description="Polar residues" evidence="1">
    <location>
        <begin position="43"/>
        <end position="56"/>
    </location>
</feature>
<dbReference type="Proteomes" id="UP001432027">
    <property type="component" value="Unassembled WGS sequence"/>
</dbReference>
<name>A0AAV5SDI8_9BILA</name>
<evidence type="ECO:0000256" key="1">
    <source>
        <dbReference type="SAM" id="MobiDB-lite"/>
    </source>
</evidence>
<evidence type="ECO:0000313" key="2">
    <source>
        <dbReference type="EMBL" id="GMS80914.1"/>
    </source>
</evidence>
<dbReference type="AlphaFoldDB" id="A0AAV5SDI8"/>
<protein>
    <submittedName>
        <fullName evidence="2">Uncharacterized protein</fullName>
    </submittedName>
</protein>
<sequence>SLQLDENISPGGTHTLSVRHTKQMKQHLQRRHYVGQPSRESDANITRRSNSGKTHAQSMQQYEQMKQQLQRRIKADPLFLGGIAPEVDTSEIWYTSE</sequence>
<organism evidence="2 3">
    <name type="scientific">Pristionchus entomophagus</name>
    <dbReference type="NCBI Taxonomy" id="358040"/>
    <lineage>
        <taxon>Eukaryota</taxon>
        <taxon>Metazoa</taxon>
        <taxon>Ecdysozoa</taxon>
        <taxon>Nematoda</taxon>
        <taxon>Chromadorea</taxon>
        <taxon>Rhabditida</taxon>
        <taxon>Rhabditina</taxon>
        <taxon>Diplogasteromorpha</taxon>
        <taxon>Diplogasteroidea</taxon>
        <taxon>Neodiplogasteridae</taxon>
        <taxon>Pristionchus</taxon>
    </lineage>
</organism>
<comment type="caution">
    <text evidence="2">The sequence shown here is derived from an EMBL/GenBank/DDBJ whole genome shotgun (WGS) entry which is preliminary data.</text>
</comment>
<feature type="region of interest" description="Disordered" evidence="1">
    <location>
        <begin position="26"/>
        <end position="59"/>
    </location>
</feature>
<evidence type="ECO:0000313" key="3">
    <source>
        <dbReference type="Proteomes" id="UP001432027"/>
    </source>
</evidence>
<dbReference type="EMBL" id="BTSX01000001">
    <property type="protein sequence ID" value="GMS80914.1"/>
    <property type="molecule type" value="Genomic_DNA"/>
</dbReference>